<dbReference type="STRING" id="1806994.A0A507BLS6"/>
<dbReference type="GeneID" id="42007054"/>
<dbReference type="InterPro" id="IPR036291">
    <property type="entry name" value="NAD(P)-bd_dom_sf"/>
</dbReference>
<protein>
    <submittedName>
        <fullName evidence="1">Uncharacterized protein</fullName>
    </submittedName>
</protein>
<accession>A0A507BLS6</accession>
<reference evidence="1 2" key="1">
    <citation type="journal article" date="2019" name="Sci. Rep.">
        <title>Comparative genomics of chytrid fungi reveal insights into the obligate biotrophic and pathogenic lifestyle of Synchytrium endobioticum.</title>
        <authorList>
            <person name="van de Vossenberg B.T.L.H."/>
            <person name="Warris S."/>
            <person name="Nguyen H.D.T."/>
            <person name="van Gent-Pelzer M.P.E."/>
            <person name="Joly D.L."/>
            <person name="van de Geest H.C."/>
            <person name="Bonants P.J.M."/>
            <person name="Smith D.S."/>
            <person name="Levesque C.A."/>
            <person name="van der Lee T.A.J."/>
        </authorList>
    </citation>
    <scope>NUCLEOTIDE SEQUENCE [LARGE SCALE GENOMIC DNA]</scope>
    <source>
        <strain evidence="1 2">JEL517</strain>
    </source>
</reference>
<dbReference type="RefSeq" id="XP_031022270.1">
    <property type="nucleotide sequence ID" value="XM_031171757.1"/>
</dbReference>
<dbReference type="PRINTS" id="PR00081">
    <property type="entry name" value="GDHRDH"/>
</dbReference>
<organism evidence="1 2">
    <name type="scientific">Synchytrium microbalum</name>
    <dbReference type="NCBI Taxonomy" id="1806994"/>
    <lineage>
        <taxon>Eukaryota</taxon>
        <taxon>Fungi</taxon>
        <taxon>Fungi incertae sedis</taxon>
        <taxon>Chytridiomycota</taxon>
        <taxon>Chytridiomycota incertae sedis</taxon>
        <taxon>Chytridiomycetes</taxon>
        <taxon>Synchytriales</taxon>
        <taxon>Synchytriaceae</taxon>
        <taxon>Synchytrium</taxon>
    </lineage>
</organism>
<dbReference type="Gene3D" id="3.40.50.720">
    <property type="entry name" value="NAD(P)-binding Rossmann-like Domain"/>
    <property type="match status" value="1"/>
</dbReference>
<dbReference type="PANTHER" id="PTHR44656">
    <property type="entry name" value="DEHYDROGENASE/REDUCTASE SDR FAMILY MEMBER 12"/>
    <property type="match status" value="1"/>
</dbReference>
<keyword evidence="2" id="KW-1185">Reference proteome</keyword>
<dbReference type="PANTHER" id="PTHR44656:SF7">
    <property type="entry name" value="DEHYDROGENASE_REDUCTASE SDR FAMILY MEMBER 12"/>
    <property type="match status" value="1"/>
</dbReference>
<dbReference type="Proteomes" id="UP000319731">
    <property type="component" value="Unassembled WGS sequence"/>
</dbReference>
<evidence type="ECO:0000313" key="1">
    <source>
        <dbReference type="EMBL" id="TPX30647.1"/>
    </source>
</evidence>
<comment type="caution">
    <text evidence="1">The sequence shown here is derived from an EMBL/GenBank/DDBJ whole genome shotgun (WGS) entry which is preliminary data.</text>
</comment>
<sequence>MLSSLLESIHVGYRSTVFAAIGLREYTKSGFERASLSFTPGALDKDLKEKTIIVTGANSGLGFSTAKEFAQRGANVLMLCRNPQAGAKAKDEIVKETGNQHVQVAICDVSLLHSVKSFADSFVAEHKPLHVLVNNAGAMSTKRELTSEGIETSFALNSLGTYFLTRLLTPVLESTDDARVVTVSSAGMYNKALDADDLEFEKLNPYDGVMSYAQDKRRQVEMTNRWAEEQTTKYGSGKERVLFYTMHPCWTETPGVEKSLPGFYNALKNSLRTPQQGCDTTIWASISDEVRVKAQPGSFLQDRAPARQHLIGAGTQTTKQEVDKFIEKCDAIIEKVLGPGAKTW</sequence>
<dbReference type="InterPro" id="IPR002347">
    <property type="entry name" value="SDR_fam"/>
</dbReference>
<evidence type="ECO:0000313" key="2">
    <source>
        <dbReference type="Proteomes" id="UP000319731"/>
    </source>
</evidence>
<gene>
    <name evidence="1" type="ORF">SmJEL517_g05831</name>
</gene>
<dbReference type="OrthoDB" id="191139at2759"/>
<name>A0A507BLS6_9FUNG</name>
<dbReference type="Pfam" id="PF00106">
    <property type="entry name" value="adh_short"/>
    <property type="match status" value="1"/>
</dbReference>
<proteinExistence type="predicted"/>
<dbReference type="EMBL" id="QEAO01000061">
    <property type="protein sequence ID" value="TPX30647.1"/>
    <property type="molecule type" value="Genomic_DNA"/>
</dbReference>
<dbReference type="AlphaFoldDB" id="A0A507BLS6"/>
<dbReference type="SUPFAM" id="SSF51735">
    <property type="entry name" value="NAD(P)-binding Rossmann-fold domains"/>
    <property type="match status" value="1"/>
</dbReference>
<dbReference type="InterPro" id="IPR052992">
    <property type="entry name" value="SDR_member_12"/>
</dbReference>